<dbReference type="PANTHER" id="PTHR24006">
    <property type="entry name" value="UBIQUITIN CARBOXYL-TERMINAL HYDROLASE"/>
    <property type="match status" value="1"/>
</dbReference>
<proteinExistence type="predicted"/>
<keyword evidence="3" id="KW-1185">Reference proteome</keyword>
<dbReference type="InterPro" id="IPR038765">
    <property type="entry name" value="Papain-like_cys_pep_sf"/>
</dbReference>
<dbReference type="PANTHER" id="PTHR24006:SF827">
    <property type="entry name" value="UBIQUITIN CARBOXYL-TERMINAL HYDROLASE 34"/>
    <property type="match status" value="1"/>
</dbReference>
<protein>
    <recommendedName>
        <fullName evidence="1">USP domain-containing protein</fullName>
    </recommendedName>
</protein>
<organism evidence="2 3">
    <name type="scientific">Tritrichomonas musculus</name>
    <dbReference type="NCBI Taxonomy" id="1915356"/>
    <lineage>
        <taxon>Eukaryota</taxon>
        <taxon>Metamonada</taxon>
        <taxon>Parabasalia</taxon>
        <taxon>Tritrichomonadida</taxon>
        <taxon>Tritrichomonadidae</taxon>
        <taxon>Tritrichomonas</taxon>
    </lineage>
</organism>
<feature type="domain" description="USP" evidence="1">
    <location>
        <begin position="1167"/>
        <end position="1548"/>
    </location>
</feature>
<dbReference type="InterPro" id="IPR050164">
    <property type="entry name" value="Peptidase_C19"/>
</dbReference>
<comment type="caution">
    <text evidence="2">The sequence shown here is derived from an EMBL/GenBank/DDBJ whole genome shotgun (WGS) entry which is preliminary data.</text>
</comment>
<accession>A0ABR2K7R4</accession>
<reference evidence="2 3" key="1">
    <citation type="submission" date="2024-04" db="EMBL/GenBank/DDBJ databases">
        <title>Tritrichomonas musculus Genome.</title>
        <authorList>
            <person name="Alves-Ferreira E."/>
            <person name="Grigg M."/>
            <person name="Lorenzi H."/>
            <person name="Galac M."/>
        </authorList>
    </citation>
    <scope>NUCLEOTIDE SEQUENCE [LARGE SCALE GENOMIC DNA]</scope>
    <source>
        <strain evidence="2 3">EAF2021</strain>
    </source>
</reference>
<dbReference type="Proteomes" id="UP001470230">
    <property type="component" value="Unassembled WGS sequence"/>
</dbReference>
<dbReference type="PROSITE" id="PS00973">
    <property type="entry name" value="USP_2"/>
    <property type="match status" value="1"/>
</dbReference>
<evidence type="ECO:0000313" key="2">
    <source>
        <dbReference type="EMBL" id="KAK8886848.1"/>
    </source>
</evidence>
<dbReference type="Pfam" id="PF00443">
    <property type="entry name" value="UCH"/>
    <property type="match status" value="1"/>
</dbReference>
<dbReference type="EMBL" id="JAPFFF010000006">
    <property type="protein sequence ID" value="KAK8886848.1"/>
    <property type="molecule type" value="Genomic_DNA"/>
</dbReference>
<evidence type="ECO:0000313" key="3">
    <source>
        <dbReference type="Proteomes" id="UP001470230"/>
    </source>
</evidence>
<dbReference type="InterPro" id="IPR018200">
    <property type="entry name" value="USP_CS"/>
</dbReference>
<gene>
    <name evidence="2" type="ORF">M9Y10_037881</name>
</gene>
<dbReference type="Gene3D" id="3.90.70.10">
    <property type="entry name" value="Cysteine proteinases"/>
    <property type="match status" value="1"/>
</dbReference>
<dbReference type="InterPro" id="IPR001394">
    <property type="entry name" value="Peptidase_C19_UCH"/>
</dbReference>
<sequence length="2554" mass="296269">MNNDINTIYSNITNAVNFQTKKSPAFDQLIKFQNSIINNLILPNPYESFTPDFIDNFSVKLIKNILNTAVNDLILVNTFSTILENYIQILIFIFEQPNLAFLEAATQIANPNNVFYVTLSQKNLPPTQYNKIINRLKTNDFYQQLSNFFERHDTLTLKHISILITLLIAVKEESENYNKCICIICQKVISIIQSFNYDDIREIDDKVLNSTLDSISSIESKYLGSDCALNIQLQINIRFAKSDILEKRFNGINQIVTIIKNESNRTQSKICQIVNEQQILDGILNDFHNQLVKPFISILTQFIQNKINVQNYLVSFWKVSINQHSSIAPEFFNGWKTLISNRRIKSEIFEQYSQALFDEISISLTLPEAQGKEASLSFLNEISSCASEPQKVNIFNALIQNSNLNCNIDLLSNTISFYMPKDSENIKEQIMKESLEMIENNYNIHLAFTLITNLKLNHEQSNHFLNSLLNSLNTENSKDVISLLFKLLKQNGRQLEESQFLKILEIYLPQLENEDVLNFFINTVSLTNAGKSVYSHDMRKTLYKSVCELPTFNDNFIPLTLQLFEKINMERGKTNVLEIKELNQLWKLAFRTGNEGVIDYIRAFTNTVQFVDKCMKNIKVPGALECLNIIIKKIEPSMNNHVRWILKMPFANEYIDEDNLFPVKLTGSVEMTLFLSIGTTFAALKKFLCLFVKTNNKYYVILSIKGKQLANFDTVIEGPMTIDVKVNNSRNEVFNYNYYNEIPTLILFSNATYTVNLMNLMEDEQYGPTVLKILNKMPTLPNFVISFEIDEENNQIDESNDFTRFQWDWNQFLSFDEPVHLIYHLNTIGNCLNHNDIEWTRWFFNTGGAFKLIDMLMKTKDSKFDMLNESQDKFNEKDFLLLLFIVRKILSLDLKNEINDIIENINDGVFFEFLNYSLRMISNDDFDSVSFYLLVIIEKMTLVRKLRDVIDPYIELFELSCFHKNKKIRVFANEFIHKKEIQSTNIMIQLLPKAISKNNSDFINSIISLVNESNHIDNLKLIWNTLLDSTFNCFALLKNKDLNGIWLNLNAPYPHDDFIQVLLTSFTKLINSFESNKMEIPRIDELYFFLFDDILYNQVIYYRITPKLIDLLKMIIHNKPPLIKDSIPRIKKIQEDMSNVVINNNDRNKKSTLIENNLNDGPESHIKGLRNLGATCYMGSLLQQLYSIPIFRSTLLNLDLSIQKDTNKKENENINVSNNNNNNNESNTNVDQASNVNQITGINDVTNNNEDTSSNVINDASSTNKVADTDEIASDKKEDDYKWLYELQYLFLKMLIYPTSSSSIDPSSFVNEWKGWDGNPIDPHQQQDAEEYLSLLLSRLEPKLPIVDTLFKGKIKSRIQGEGKFITYNKYTDEDYFGISLEVKGHKNVSSSLEAFKSPDRFEGANKLVTDELGPIDAIQTHLILQQSPVLIITLKRFQFNMTTLVKEKINTKYEFPLSLDISPILIPENKSSSKYELSGVILHKGTADAGHYISHIKGSDDNWRVFNDAQVQVETVKEMTNDCYGGSDVNSYMIDDGSAYILFYRRVDYDFNEGNLPVSSQLITRLAEDIKKDILTEISSSEEYFKFIASIIEDPEFLLSLLSSKSGISKRCCEIILKSCINRCKSTNDDSRQFSESILFYYSKKASDFIVNINSEVTKEMITNSSLITLVKEALSSPSVPFSSLKDFIIGLVMNIKEIEEISEANSTKEIISLIDEKLEIYSNNILLFYEIVHYKNNQIDTSQMVNVLVDYLTKNKQGRNTGSIVNLLIKMDSNNKQGINNISSFFTDEMLLNYFKTDKTKEILSLTIKRIKNDNSKLDLLFSFSSNEYSNPMILSKLFICILSSRNQKPQQKLKIIGIEGKNYMEIFFSKILPQFNIEILNSMVKHVMNFIPYFIEDTFETFIAYSDILVEKLIFSLNFDVRKNACSIFLKFMMKNENDSSKARAFFNIYKSLIKRLDFLQNTIIRLVKDDRNSYSYLANSLQVEHYFYLLGRIVNICKFNDNILHQSENLANFLINTTIQFEKFHEPCFVRKFVLEFIIEAVKKDKSIEFFGEQGEILGYFMQGIPFFQHSSYFSSDQMNELETYADTYIRFMMIIPVKLFYFIANTNFMFEILKSKKYMSNQYAKRFYKYLCNDYLEYYATRNMNYVSNFANIFFSGCLSCHLESGRVVPIKIAVFIMKKYPELSNFFFNNSLYSNALDFINRMIKQYVHEKNRSRMPIDTSVFPLMHLLGVFIENFATVPGNKVSYFFTPSNYQSVSTYFEKNMAEPMHIIQFSLLERNSKNYSINSKGSFVFLRSLFDLNFSQRKKEEIYDAILPFLSYENGFISHVPMKAKHEATNFMLTVLKWASKATNLLSIGPFSNRISTELSSFITSIFQRESLESSVRIDEITRNKEKKCDKEVLSLLSKETLHNIKYINAQSIHKLFEAFRSLMIISEGSFYFSSKEMINLCIFVMRKMNYVPLELIQSTQTYLLNVVRNDYTNETVNDFINAAKIIDEVVKQFNVEVPKIQIDPQAKENIDKWAKKAQEGRTTNDDFVAFHLFIIFFPK</sequence>
<dbReference type="InterPro" id="IPR028889">
    <property type="entry name" value="USP"/>
</dbReference>
<dbReference type="SUPFAM" id="SSF54001">
    <property type="entry name" value="Cysteine proteinases"/>
    <property type="match status" value="1"/>
</dbReference>
<evidence type="ECO:0000259" key="1">
    <source>
        <dbReference type="PROSITE" id="PS50235"/>
    </source>
</evidence>
<dbReference type="PROSITE" id="PS50235">
    <property type="entry name" value="USP_3"/>
    <property type="match status" value="1"/>
</dbReference>
<name>A0ABR2K7R4_9EUKA</name>